<dbReference type="InterPro" id="IPR036390">
    <property type="entry name" value="WH_DNA-bd_sf"/>
</dbReference>
<accession>A0A7R6PUR5</accession>
<name>A0A7R6PUR5_9GAMM</name>
<dbReference type="GO" id="GO:0005737">
    <property type="term" value="C:cytoplasm"/>
    <property type="evidence" value="ECO:0007669"/>
    <property type="project" value="UniProtKB-SubCell"/>
</dbReference>
<dbReference type="KEGG" id="njp:NEJAP_2920"/>
<dbReference type="InterPro" id="IPR036388">
    <property type="entry name" value="WH-like_DNA-bd_sf"/>
</dbReference>
<protein>
    <submittedName>
        <fullName evidence="3">MarR family transcriptional regulator</fullName>
    </submittedName>
</protein>
<keyword evidence="4" id="KW-1185">Reference proteome</keyword>
<dbReference type="SMART" id="SM00347">
    <property type="entry name" value="HTH_MARR"/>
    <property type="match status" value="1"/>
</dbReference>
<evidence type="ECO:0000256" key="1">
    <source>
        <dbReference type="ARBA" id="ARBA00004496"/>
    </source>
</evidence>
<dbReference type="RefSeq" id="WP_201348016.1">
    <property type="nucleotide sequence ID" value="NZ_AP014546.1"/>
</dbReference>
<dbReference type="GO" id="GO:0006950">
    <property type="term" value="P:response to stress"/>
    <property type="evidence" value="ECO:0007669"/>
    <property type="project" value="TreeGrafter"/>
</dbReference>
<sequence>MNKLINQQLLERLASLLRSESRGMLLEHGLQPVQFEALQYIANCNRYSDTPMAVTEFLGQTKGTVSQTLKVLEKKALIEKLTDEKDKRVTHLKITEVGRAITQQMLPSPILKTASDLMSTDEVAMINSSLQTLLYQLQNANDFKPFGQCASCVHNTNQASGEYLCGLTQELLTPNDVQLICREHQYS</sequence>
<dbReference type="AlphaFoldDB" id="A0A7R6PUR5"/>
<dbReference type="PANTHER" id="PTHR33164:SF5">
    <property type="entry name" value="ORGANIC HYDROPEROXIDE RESISTANCE TRANSCRIPTIONAL REGULATOR"/>
    <property type="match status" value="1"/>
</dbReference>
<dbReference type="PROSITE" id="PS50995">
    <property type="entry name" value="HTH_MARR_2"/>
    <property type="match status" value="1"/>
</dbReference>
<evidence type="ECO:0000259" key="2">
    <source>
        <dbReference type="PROSITE" id="PS50995"/>
    </source>
</evidence>
<comment type="subcellular location">
    <subcellularLocation>
        <location evidence="1">Cytoplasm</location>
    </subcellularLocation>
</comment>
<dbReference type="Pfam" id="PF12802">
    <property type="entry name" value="MarR_2"/>
    <property type="match status" value="1"/>
</dbReference>
<reference evidence="3 4" key="1">
    <citation type="journal article" date="2008" name="Int. J. Syst. Evol. Microbiol.">
        <title>Neptunomonas japonica sp. nov., an Osedax japonicus symbiont-like bacterium isolated from sediment adjacent to sperm whale carcasses off Kagoshima, Japan.</title>
        <authorList>
            <person name="Miyazaki M."/>
            <person name="Nogi Y."/>
            <person name="Fujiwara Y."/>
            <person name="Kawato M."/>
            <person name="Kubokawa K."/>
            <person name="Horikoshi K."/>
        </authorList>
    </citation>
    <scope>NUCLEOTIDE SEQUENCE [LARGE SCALE GENOMIC DNA]</scope>
    <source>
        <strain evidence="3 4">JAMM 1380</strain>
    </source>
</reference>
<dbReference type="InterPro" id="IPR000835">
    <property type="entry name" value="HTH_MarR-typ"/>
</dbReference>
<proteinExistence type="predicted"/>
<dbReference type="SUPFAM" id="SSF46785">
    <property type="entry name" value="Winged helix' DNA-binding domain"/>
    <property type="match status" value="1"/>
</dbReference>
<evidence type="ECO:0000313" key="3">
    <source>
        <dbReference type="EMBL" id="BBB30860.1"/>
    </source>
</evidence>
<dbReference type="PANTHER" id="PTHR33164">
    <property type="entry name" value="TRANSCRIPTIONAL REGULATOR, MARR FAMILY"/>
    <property type="match status" value="1"/>
</dbReference>
<gene>
    <name evidence="3" type="ORF">NEJAP_2920</name>
</gene>
<dbReference type="Gene3D" id="1.10.10.10">
    <property type="entry name" value="Winged helix-like DNA-binding domain superfamily/Winged helix DNA-binding domain"/>
    <property type="match status" value="1"/>
</dbReference>
<feature type="domain" description="HTH marR-type" evidence="2">
    <location>
        <begin position="6"/>
        <end position="135"/>
    </location>
</feature>
<dbReference type="Proteomes" id="UP000595332">
    <property type="component" value="Chromosome"/>
</dbReference>
<dbReference type="InterPro" id="IPR039422">
    <property type="entry name" value="MarR/SlyA-like"/>
</dbReference>
<dbReference type="EMBL" id="AP014546">
    <property type="protein sequence ID" value="BBB30860.1"/>
    <property type="molecule type" value="Genomic_DNA"/>
</dbReference>
<organism evidence="3 4">
    <name type="scientific">Neptunomonas japonica JAMM 1380</name>
    <dbReference type="NCBI Taxonomy" id="1441457"/>
    <lineage>
        <taxon>Bacteria</taxon>
        <taxon>Pseudomonadati</taxon>
        <taxon>Pseudomonadota</taxon>
        <taxon>Gammaproteobacteria</taxon>
        <taxon>Oceanospirillales</taxon>
        <taxon>Oceanospirillaceae</taxon>
        <taxon>Neptunomonas</taxon>
    </lineage>
</organism>
<evidence type="ECO:0000313" key="4">
    <source>
        <dbReference type="Proteomes" id="UP000595332"/>
    </source>
</evidence>
<dbReference type="GO" id="GO:0003700">
    <property type="term" value="F:DNA-binding transcription factor activity"/>
    <property type="evidence" value="ECO:0007669"/>
    <property type="project" value="InterPro"/>
</dbReference>